<protein>
    <submittedName>
        <fullName evidence="1">Uncharacterized protein</fullName>
    </submittedName>
</protein>
<dbReference type="EMBL" id="GBXM01000406">
    <property type="protein sequence ID" value="JAI08172.1"/>
    <property type="molecule type" value="Transcribed_RNA"/>
</dbReference>
<name>A0A0E9Y0G1_ANGAN</name>
<evidence type="ECO:0000313" key="1">
    <source>
        <dbReference type="EMBL" id="JAI08172.1"/>
    </source>
</evidence>
<organism evidence="1">
    <name type="scientific">Anguilla anguilla</name>
    <name type="common">European freshwater eel</name>
    <name type="synonym">Muraena anguilla</name>
    <dbReference type="NCBI Taxonomy" id="7936"/>
    <lineage>
        <taxon>Eukaryota</taxon>
        <taxon>Metazoa</taxon>
        <taxon>Chordata</taxon>
        <taxon>Craniata</taxon>
        <taxon>Vertebrata</taxon>
        <taxon>Euteleostomi</taxon>
        <taxon>Actinopterygii</taxon>
        <taxon>Neopterygii</taxon>
        <taxon>Teleostei</taxon>
        <taxon>Anguilliformes</taxon>
        <taxon>Anguillidae</taxon>
        <taxon>Anguilla</taxon>
    </lineage>
</organism>
<proteinExistence type="predicted"/>
<sequence length="54" mass="6224">MTFIHVLPFYRNSCFCVESSHFQLCRSKKFAQVTIQNKDSETTEQGLDGASKHQ</sequence>
<dbReference type="AlphaFoldDB" id="A0A0E9Y0G1"/>
<reference evidence="1" key="2">
    <citation type="journal article" date="2015" name="Fish Shellfish Immunol.">
        <title>Early steps in the European eel (Anguilla anguilla)-Vibrio vulnificus interaction in the gills: Role of the RtxA13 toxin.</title>
        <authorList>
            <person name="Callol A."/>
            <person name="Pajuelo D."/>
            <person name="Ebbesson L."/>
            <person name="Teles M."/>
            <person name="MacKenzie S."/>
            <person name="Amaro C."/>
        </authorList>
    </citation>
    <scope>NUCLEOTIDE SEQUENCE</scope>
</reference>
<reference evidence="1" key="1">
    <citation type="submission" date="2014-11" db="EMBL/GenBank/DDBJ databases">
        <authorList>
            <person name="Amaro Gonzalez C."/>
        </authorList>
    </citation>
    <scope>NUCLEOTIDE SEQUENCE</scope>
</reference>
<accession>A0A0E9Y0G1</accession>